<dbReference type="EMBL" id="JAMQOQ010000001">
    <property type="protein sequence ID" value="MDS0293242.1"/>
    <property type="molecule type" value="Genomic_DNA"/>
</dbReference>
<comment type="catalytic activity">
    <reaction evidence="7">
        <text>hydrogencarbonate + H(+) = CO2 + H2O</text>
        <dbReference type="Rhea" id="RHEA:10748"/>
        <dbReference type="ChEBI" id="CHEBI:15377"/>
        <dbReference type="ChEBI" id="CHEBI:15378"/>
        <dbReference type="ChEBI" id="CHEBI:16526"/>
        <dbReference type="ChEBI" id="CHEBI:17544"/>
        <dbReference type="EC" id="4.2.1.1"/>
    </reaction>
</comment>
<dbReference type="Gene3D" id="3.40.1050.10">
    <property type="entry name" value="Carbonic anhydrase"/>
    <property type="match status" value="1"/>
</dbReference>
<name>A0ABU2FXH7_9EURY</name>
<dbReference type="InterPro" id="IPR001765">
    <property type="entry name" value="Carbonic_anhydrase"/>
</dbReference>
<reference evidence="8 9" key="1">
    <citation type="submission" date="2022-06" db="EMBL/GenBank/DDBJ databases">
        <title>Halogeometricum sp. a new haloarchaeum isolate from saline soil.</title>
        <authorList>
            <person name="Strakova D."/>
            <person name="Galisteo C."/>
            <person name="Sanchez-Porro C."/>
            <person name="Ventosa A."/>
        </authorList>
    </citation>
    <scope>NUCLEOTIDE SEQUENCE [LARGE SCALE GENOMIC DNA]</scope>
    <source>
        <strain evidence="9">S3BR25-2</strain>
    </source>
</reference>
<accession>A0ABU2FXH7</accession>
<keyword evidence="5" id="KW-0862">Zinc</keyword>
<evidence type="ECO:0000256" key="2">
    <source>
        <dbReference type="ARBA" id="ARBA00006217"/>
    </source>
</evidence>
<evidence type="ECO:0000313" key="8">
    <source>
        <dbReference type="EMBL" id="MDS0293242.1"/>
    </source>
</evidence>
<evidence type="ECO:0000256" key="1">
    <source>
        <dbReference type="ARBA" id="ARBA00001947"/>
    </source>
</evidence>
<dbReference type="SUPFAM" id="SSF53056">
    <property type="entry name" value="beta-carbonic anhydrase, cab"/>
    <property type="match status" value="1"/>
</dbReference>
<evidence type="ECO:0000256" key="6">
    <source>
        <dbReference type="ARBA" id="ARBA00023239"/>
    </source>
</evidence>
<protein>
    <recommendedName>
        <fullName evidence="3">carbonic anhydrase</fullName>
        <ecNumber evidence="3">4.2.1.1</ecNumber>
    </recommendedName>
</protein>
<proteinExistence type="inferred from homology"/>
<evidence type="ECO:0000256" key="7">
    <source>
        <dbReference type="ARBA" id="ARBA00048348"/>
    </source>
</evidence>
<dbReference type="InterPro" id="IPR015892">
    <property type="entry name" value="Carbonic_anhydrase_CS"/>
</dbReference>
<dbReference type="PANTHER" id="PTHR11002:SF76">
    <property type="entry name" value="CARBONIC ANHYDRASE"/>
    <property type="match status" value="1"/>
</dbReference>
<keyword evidence="6" id="KW-0456">Lyase</keyword>
<dbReference type="Pfam" id="PF00484">
    <property type="entry name" value="Pro_CA"/>
    <property type="match status" value="1"/>
</dbReference>
<dbReference type="InterPro" id="IPR036874">
    <property type="entry name" value="Carbonic_anhydrase_sf"/>
</dbReference>
<dbReference type="SMART" id="SM00947">
    <property type="entry name" value="Pro_CA"/>
    <property type="match status" value="1"/>
</dbReference>
<evidence type="ECO:0000313" key="9">
    <source>
        <dbReference type="Proteomes" id="UP001254813"/>
    </source>
</evidence>
<evidence type="ECO:0000256" key="3">
    <source>
        <dbReference type="ARBA" id="ARBA00012925"/>
    </source>
</evidence>
<comment type="similarity">
    <text evidence="2">Belongs to the beta-class carbonic anhydrase family.</text>
</comment>
<dbReference type="EC" id="4.2.1.1" evidence="3"/>
<keyword evidence="4" id="KW-0479">Metal-binding</keyword>
<organism evidence="8 9">
    <name type="scientific">Halogeometricum luteum</name>
    <dbReference type="NCBI Taxonomy" id="2950537"/>
    <lineage>
        <taxon>Archaea</taxon>
        <taxon>Methanobacteriati</taxon>
        <taxon>Methanobacteriota</taxon>
        <taxon>Stenosarchaea group</taxon>
        <taxon>Halobacteria</taxon>
        <taxon>Halobacteriales</taxon>
        <taxon>Haloferacaceae</taxon>
        <taxon>Halogeometricum</taxon>
    </lineage>
</organism>
<dbReference type="RefSeq" id="WP_310927063.1">
    <property type="nucleotide sequence ID" value="NZ_JAMQOQ010000001.1"/>
</dbReference>
<comment type="caution">
    <text evidence="8">The sequence shown here is derived from an EMBL/GenBank/DDBJ whole genome shotgun (WGS) entry which is preliminary data.</text>
</comment>
<keyword evidence="9" id="KW-1185">Reference proteome</keyword>
<dbReference type="Proteomes" id="UP001254813">
    <property type="component" value="Unassembled WGS sequence"/>
</dbReference>
<gene>
    <name evidence="8" type="ORF">NDI79_03525</name>
</gene>
<dbReference type="PANTHER" id="PTHR11002">
    <property type="entry name" value="CARBONIC ANHYDRASE"/>
    <property type="match status" value="1"/>
</dbReference>
<sequence>MDALEKILDGNDEHVADLAADHFEGVRDGQDPSVVSVSCSDSRVPADAVWSANVDGDLFTSVNVGNQAWAEVDGELVVNDAVGYAVSALDVELIAVLGHTGCGAVTAAYEAVTGDGAGKSLPPAAEAAVGRLRPIVESAREDGVFDGETPDGEAVNRLVECAVQTQVEFLVQNDAVPEDVAVAGLVYDFQRAYGDDDGAAYLVSLDGETDSEALRDSVSETHREKVGSIR</sequence>
<dbReference type="PROSITE" id="PS00704">
    <property type="entry name" value="PROK_CO2_ANHYDRASE_1"/>
    <property type="match status" value="1"/>
</dbReference>
<comment type="cofactor">
    <cofactor evidence="1">
        <name>Zn(2+)</name>
        <dbReference type="ChEBI" id="CHEBI:29105"/>
    </cofactor>
</comment>
<evidence type="ECO:0000256" key="5">
    <source>
        <dbReference type="ARBA" id="ARBA00022833"/>
    </source>
</evidence>
<evidence type="ECO:0000256" key="4">
    <source>
        <dbReference type="ARBA" id="ARBA00022723"/>
    </source>
</evidence>